<dbReference type="InterPro" id="IPR042160">
    <property type="entry name" value="HD-Zip_IV"/>
</dbReference>
<sequence>MAANGLCSSKTTTGSISSPVQMVNTIFSQPMCSSSPISLALPKMENLGDMNLTRQRYGLGGRTRDDELENRSKNDNLEAASGDDQNTSENRSSKRKKYHRHSASQIQELETSFKENPHPDEKQRSELGERLGLDIRQIKFWFQNRRTQMKTQLEHHENLLLKEENDKLRVENVSEKEAMKSPICNKCGGPAILGEVPVKKHHLLIENARLKDELNRLGLLAKKFMGKTLNSIPSVVGNSSLDIVVGRNNFSGSFDPALSSGLDFGNRVSNGFPVGLSSGPVTSLTNVDASFDKSLLLELALAAMDELIKLAQLDSPVWFKNLEGSGESLNFEEYKKTFSSCIGLKPGHFVSDGTRYTGVVMIESVTLMETLMNVDRWTQIFPWNIGKASTFDVISNGMGGNKNGALQLMQAEFQVLSPMVPVHQAKFVRFCKQHAEDIWVVVDVSVDTIFDGLRGTTSINCRRLPSGCIVQDMSNGYSKVSWIEHIEYDENVVHQIYRPLFRSGMASGAKRWVANLQKQCELYSAIMSSIPSVGDNSEIPPSGKKSIAKLAQQMTRSFSTSICATIHKWEMLQITDDTRILMRKGNGIFGEPLGVILSATTTVWMPISPHGLLAFLEKEKARSYWDVLSQDGPMKQILHIPKSPDLGNSISLLCANVPIGHSNMLILQDTYTDSIGSVIIHASIDTAKINAVLNGEDSANVAILPSGFVIMPDCFPHSGTECRVRGSLLTVGFQILANSPTIAMPGTESVDAVKSLITRTVRGIKSGLLRC</sequence>
<keyword evidence="7" id="KW-0804">Transcription</keyword>
<dbReference type="InterPro" id="IPR057993">
    <property type="entry name" value="HD-Zip_IV_C"/>
</dbReference>
<feature type="domain" description="START" evidence="13">
    <location>
        <begin position="289"/>
        <end position="525"/>
    </location>
</feature>
<keyword evidence="5 9" id="KW-0238">DNA-binding</keyword>
<dbReference type="PANTHER" id="PTHR45654:SF111">
    <property type="entry name" value="HOMEOBOX-LEUCINE ZIPPER PROTEIN ROC6"/>
    <property type="match status" value="1"/>
</dbReference>
<evidence type="ECO:0000313" key="15">
    <source>
        <dbReference type="Proteomes" id="UP001291926"/>
    </source>
</evidence>
<dbReference type="Pfam" id="PF00046">
    <property type="entry name" value="Homeodomain"/>
    <property type="match status" value="1"/>
</dbReference>
<proteinExistence type="inferred from homology"/>
<keyword evidence="15" id="KW-1185">Reference proteome</keyword>
<evidence type="ECO:0000256" key="10">
    <source>
        <dbReference type="RuleBase" id="RU000682"/>
    </source>
</evidence>
<comment type="subcellular location">
    <subcellularLocation>
        <location evidence="1 9 10">Nucleus</location>
    </subcellularLocation>
</comment>
<dbReference type="SUPFAM" id="SSF46689">
    <property type="entry name" value="Homeodomain-like"/>
    <property type="match status" value="1"/>
</dbReference>
<keyword evidence="8 9" id="KW-0539">Nucleus</keyword>
<reference evidence="14 15" key="1">
    <citation type="journal article" date="2023" name="bioRxiv">
        <title>Genome report: Whole genome sequence and annotation of Penstemon davidsonii.</title>
        <authorList>
            <person name="Ostevik K.L."/>
            <person name="Alabady M."/>
            <person name="Zhang M."/>
            <person name="Rausher M.D."/>
        </authorList>
    </citation>
    <scope>NUCLEOTIDE SEQUENCE [LARGE SCALE GENOMIC DNA]</scope>
    <source>
        <strain evidence="14">DNT005</strain>
        <tissue evidence="14">Whole leaf</tissue>
    </source>
</reference>
<name>A0ABR0DWB9_9LAMI</name>
<dbReference type="CDD" id="cd08875">
    <property type="entry name" value="START_ArGLABRA2_like"/>
    <property type="match status" value="1"/>
</dbReference>
<evidence type="ECO:0000256" key="11">
    <source>
        <dbReference type="SAM" id="MobiDB-lite"/>
    </source>
</evidence>
<dbReference type="CDD" id="cd00086">
    <property type="entry name" value="homeodomain"/>
    <property type="match status" value="1"/>
</dbReference>
<protein>
    <submittedName>
        <fullName evidence="14">Uncharacterized protein</fullName>
    </submittedName>
</protein>
<evidence type="ECO:0000256" key="7">
    <source>
        <dbReference type="ARBA" id="ARBA00023163"/>
    </source>
</evidence>
<evidence type="ECO:0000259" key="12">
    <source>
        <dbReference type="PROSITE" id="PS50071"/>
    </source>
</evidence>
<dbReference type="Pfam" id="PF01852">
    <property type="entry name" value="START"/>
    <property type="match status" value="1"/>
</dbReference>
<evidence type="ECO:0000256" key="3">
    <source>
        <dbReference type="ARBA" id="ARBA00023015"/>
    </source>
</evidence>
<dbReference type="PROSITE" id="PS50848">
    <property type="entry name" value="START"/>
    <property type="match status" value="1"/>
</dbReference>
<keyword evidence="6 9" id="KW-0371">Homeobox</keyword>
<evidence type="ECO:0000259" key="13">
    <source>
        <dbReference type="PROSITE" id="PS50848"/>
    </source>
</evidence>
<dbReference type="InterPro" id="IPR009057">
    <property type="entry name" value="Homeodomain-like_sf"/>
</dbReference>
<dbReference type="PANTHER" id="PTHR45654">
    <property type="entry name" value="HOMEOBOX-LEUCINE ZIPPER PROTEIN MERISTEM L1"/>
    <property type="match status" value="1"/>
</dbReference>
<dbReference type="InterPro" id="IPR001356">
    <property type="entry name" value="HD"/>
</dbReference>
<feature type="compositionally biased region" description="Basic and acidic residues" evidence="11">
    <location>
        <begin position="111"/>
        <end position="128"/>
    </location>
</feature>
<keyword evidence="4" id="KW-0175">Coiled coil</keyword>
<evidence type="ECO:0000256" key="9">
    <source>
        <dbReference type="PROSITE-ProRule" id="PRU00108"/>
    </source>
</evidence>
<gene>
    <name evidence="14" type="ORF">RD792_018031</name>
</gene>
<dbReference type="Pfam" id="PF25797">
    <property type="entry name" value="PDF2_C"/>
    <property type="match status" value="1"/>
</dbReference>
<evidence type="ECO:0000256" key="2">
    <source>
        <dbReference type="ARBA" id="ARBA00006789"/>
    </source>
</evidence>
<dbReference type="Gene3D" id="1.10.10.60">
    <property type="entry name" value="Homeodomain-like"/>
    <property type="match status" value="1"/>
</dbReference>
<accession>A0ABR0DWB9</accession>
<comment type="caution">
    <text evidence="14">The sequence shown here is derived from an EMBL/GenBank/DDBJ whole genome shotgun (WGS) entry which is preliminary data.</text>
</comment>
<dbReference type="InterPro" id="IPR002913">
    <property type="entry name" value="START_lipid-bd_dom"/>
</dbReference>
<dbReference type="Proteomes" id="UP001291926">
    <property type="component" value="Unassembled WGS sequence"/>
</dbReference>
<dbReference type="SUPFAM" id="SSF55961">
    <property type="entry name" value="Bet v1-like"/>
    <property type="match status" value="2"/>
</dbReference>
<evidence type="ECO:0000256" key="5">
    <source>
        <dbReference type="ARBA" id="ARBA00023125"/>
    </source>
</evidence>
<feature type="DNA-binding region" description="Homeobox" evidence="9">
    <location>
        <begin position="94"/>
        <end position="153"/>
    </location>
</feature>
<evidence type="ECO:0000256" key="8">
    <source>
        <dbReference type="ARBA" id="ARBA00023242"/>
    </source>
</evidence>
<dbReference type="SMART" id="SM00389">
    <property type="entry name" value="HOX"/>
    <property type="match status" value="1"/>
</dbReference>
<feature type="region of interest" description="Disordered" evidence="11">
    <location>
        <begin position="57"/>
        <end position="128"/>
    </location>
</feature>
<feature type="compositionally biased region" description="Basic and acidic residues" evidence="11">
    <location>
        <begin position="62"/>
        <end position="76"/>
    </location>
</feature>
<organism evidence="14 15">
    <name type="scientific">Penstemon davidsonii</name>
    <dbReference type="NCBI Taxonomy" id="160366"/>
    <lineage>
        <taxon>Eukaryota</taxon>
        <taxon>Viridiplantae</taxon>
        <taxon>Streptophyta</taxon>
        <taxon>Embryophyta</taxon>
        <taxon>Tracheophyta</taxon>
        <taxon>Spermatophyta</taxon>
        <taxon>Magnoliopsida</taxon>
        <taxon>eudicotyledons</taxon>
        <taxon>Gunneridae</taxon>
        <taxon>Pentapetalae</taxon>
        <taxon>asterids</taxon>
        <taxon>lamiids</taxon>
        <taxon>Lamiales</taxon>
        <taxon>Plantaginaceae</taxon>
        <taxon>Cheloneae</taxon>
        <taxon>Penstemon</taxon>
    </lineage>
</organism>
<comment type="similarity">
    <text evidence="2">Belongs to the HD-ZIP homeobox family. Class IV subfamily.</text>
</comment>
<feature type="domain" description="Homeobox" evidence="12">
    <location>
        <begin position="92"/>
        <end position="152"/>
    </location>
</feature>
<keyword evidence="3" id="KW-0805">Transcription regulation</keyword>
<dbReference type="PROSITE" id="PS50071">
    <property type="entry name" value="HOMEOBOX_2"/>
    <property type="match status" value="1"/>
</dbReference>
<dbReference type="EMBL" id="JAYDYQ010000811">
    <property type="protein sequence ID" value="KAK4493123.1"/>
    <property type="molecule type" value="Genomic_DNA"/>
</dbReference>
<evidence type="ECO:0000313" key="14">
    <source>
        <dbReference type="EMBL" id="KAK4493123.1"/>
    </source>
</evidence>
<evidence type="ECO:0000256" key="6">
    <source>
        <dbReference type="ARBA" id="ARBA00023155"/>
    </source>
</evidence>
<evidence type="ECO:0000256" key="1">
    <source>
        <dbReference type="ARBA" id="ARBA00004123"/>
    </source>
</evidence>
<evidence type="ECO:0000256" key="4">
    <source>
        <dbReference type="ARBA" id="ARBA00023054"/>
    </source>
</evidence>
<dbReference type="SMART" id="SM00234">
    <property type="entry name" value="START"/>
    <property type="match status" value="1"/>
</dbReference>
<feature type="compositionally biased region" description="Basic residues" evidence="11">
    <location>
        <begin position="93"/>
        <end position="102"/>
    </location>
</feature>